<dbReference type="AlphaFoldDB" id="A0A219AR89"/>
<organism evidence="2 3">
    <name type="scientific">Pochonia chlamydosporia 170</name>
    <dbReference type="NCBI Taxonomy" id="1380566"/>
    <lineage>
        <taxon>Eukaryota</taxon>
        <taxon>Fungi</taxon>
        <taxon>Dikarya</taxon>
        <taxon>Ascomycota</taxon>
        <taxon>Pezizomycotina</taxon>
        <taxon>Sordariomycetes</taxon>
        <taxon>Hypocreomycetidae</taxon>
        <taxon>Hypocreales</taxon>
        <taxon>Clavicipitaceae</taxon>
        <taxon>Pochonia</taxon>
    </lineage>
</organism>
<accession>A0A219AR89</accession>
<evidence type="ECO:0000313" key="3">
    <source>
        <dbReference type="Proteomes" id="UP000078397"/>
    </source>
</evidence>
<dbReference type="RefSeq" id="XP_022285568.1">
    <property type="nucleotide sequence ID" value="XM_022429394.1"/>
</dbReference>
<keyword evidence="3" id="KW-1185">Reference proteome</keyword>
<evidence type="ECO:0000256" key="1">
    <source>
        <dbReference type="SAM" id="MobiDB-lite"/>
    </source>
</evidence>
<protein>
    <submittedName>
        <fullName evidence="2">Uncharacterized protein</fullName>
    </submittedName>
</protein>
<dbReference type="GeneID" id="33936634"/>
<proteinExistence type="predicted"/>
<comment type="caution">
    <text evidence="2">The sequence shown here is derived from an EMBL/GenBank/DDBJ whole genome shotgun (WGS) entry which is preliminary data.</text>
</comment>
<dbReference type="EMBL" id="LSBJ02000003">
    <property type="protein sequence ID" value="OWT43119.1"/>
    <property type="molecule type" value="Genomic_DNA"/>
</dbReference>
<dbReference type="Proteomes" id="UP000078397">
    <property type="component" value="Unassembled WGS sequence"/>
</dbReference>
<gene>
    <name evidence="2" type="ORF">VFPPC_17705</name>
</gene>
<feature type="region of interest" description="Disordered" evidence="1">
    <location>
        <begin position="1"/>
        <end position="37"/>
    </location>
</feature>
<sequence length="214" mass="23812">MSILSTRTRTKGGPARTRRFQQTGCNGQNERRREGGHFAPKPIALQRNVRHCPARQSAEQDIQNIWSSKPDQGWLATVALRCQAKSSSQRQKAHAIDKHQSARDAAFRHGQTVELARRNVRMYRVLHTDGPKRCASSARLGASLRCSLGAWCAAASWLAKTMIQKGDDGPLGAPHPFRQPPPLSRDPLGLNIDVRLAINENIRRWADDLAISTN</sequence>
<dbReference type="KEGG" id="pchm:VFPPC_17705"/>
<name>A0A219AR89_METCM</name>
<evidence type="ECO:0000313" key="2">
    <source>
        <dbReference type="EMBL" id="OWT43119.1"/>
    </source>
</evidence>
<reference evidence="2 3" key="1">
    <citation type="journal article" date="2016" name="PLoS Pathog.">
        <title>Biosynthesis of antibiotic leucinostatins in bio-control fungus Purpureocillium lilacinum and their inhibition on phytophthora revealed by genome mining.</title>
        <authorList>
            <person name="Wang G."/>
            <person name="Liu Z."/>
            <person name="Lin R."/>
            <person name="Li E."/>
            <person name="Mao Z."/>
            <person name="Ling J."/>
            <person name="Yang Y."/>
            <person name="Yin W.B."/>
            <person name="Xie B."/>
        </authorList>
    </citation>
    <scope>NUCLEOTIDE SEQUENCE [LARGE SCALE GENOMIC DNA]</scope>
    <source>
        <strain evidence="2">170</strain>
    </source>
</reference>